<proteinExistence type="predicted"/>
<gene>
    <name evidence="1" type="ORF">BDM02DRAFT_3114263</name>
</gene>
<reference evidence="1" key="1">
    <citation type="submission" date="2019-10" db="EMBL/GenBank/DDBJ databases">
        <authorList>
            <consortium name="DOE Joint Genome Institute"/>
            <person name="Kuo A."/>
            <person name="Miyauchi S."/>
            <person name="Kiss E."/>
            <person name="Drula E."/>
            <person name="Kohler A."/>
            <person name="Sanchez-Garcia M."/>
            <person name="Andreopoulos B."/>
            <person name="Barry K.W."/>
            <person name="Bonito G."/>
            <person name="Buee M."/>
            <person name="Carver A."/>
            <person name="Chen C."/>
            <person name="Cichocki N."/>
            <person name="Clum A."/>
            <person name="Culley D."/>
            <person name="Crous P.W."/>
            <person name="Fauchery L."/>
            <person name="Girlanda M."/>
            <person name="Hayes R."/>
            <person name="Keri Z."/>
            <person name="Labutti K."/>
            <person name="Lipzen A."/>
            <person name="Lombard V."/>
            <person name="Magnuson J."/>
            <person name="Maillard F."/>
            <person name="Morin E."/>
            <person name="Murat C."/>
            <person name="Nolan M."/>
            <person name="Ohm R."/>
            <person name="Pangilinan J."/>
            <person name="Pereira M."/>
            <person name="Perotto S."/>
            <person name="Peter M."/>
            <person name="Riley R."/>
            <person name="Sitrit Y."/>
            <person name="Stielow B."/>
            <person name="Szollosi G."/>
            <person name="Zifcakova L."/>
            <person name="Stursova M."/>
            <person name="Spatafora J.W."/>
            <person name="Tedersoo L."/>
            <person name="Vaario L.-M."/>
            <person name="Yamada A."/>
            <person name="Yan M."/>
            <person name="Wang P."/>
            <person name="Xu J."/>
            <person name="Bruns T."/>
            <person name="Baldrian P."/>
            <person name="Vilgalys R."/>
            <person name="Henrissat B."/>
            <person name="Grigoriev I.V."/>
            <person name="Hibbett D."/>
            <person name="Nagy L.G."/>
            <person name="Martin F.M."/>
        </authorList>
    </citation>
    <scope>NUCLEOTIDE SEQUENCE</scope>
    <source>
        <strain evidence="1">P2</strain>
    </source>
</reference>
<dbReference type="Proteomes" id="UP000886501">
    <property type="component" value="Unassembled WGS sequence"/>
</dbReference>
<reference evidence="1" key="2">
    <citation type="journal article" date="2020" name="Nat. Commun.">
        <title>Large-scale genome sequencing of mycorrhizal fungi provides insights into the early evolution of symbiotic traits.</title>
        <authorList>
            <person name="Miyauchi S."/>
            <person name="Kiss E."/>
            <person name="Kuo A."/>
            <person name="Drula E."/>
            <person name="Kohler A."/>
            <person name="Sanchez-Garcia M."/>
            <person name="Morin E."/>
            <person name="Andreopoulos B."/>
            <person name="Barry K.W."/>
            <person name="Bonito G."/>
            <person name="Buee M."/>
            <person name="Carver A."/>
            <person name="Chen C."/>
            <person name="Cichocki N."/>
            <person name="Clum A."/>
            <person name="Culley D."/>
            <person name="Crous P.W."/>
            <person name="Fauchery L."/>
            <person name="Girlanda M."/>
            <person name="Hayes R.D."/>
            <person name="Keri Z."/>
            <person name="LaButti K."/>
            <person name="Lipzen A."/>
            <person name="Lombard V."/>
            <person name="Magnuson J."/>
            <person name="Maillard F."/>
            <person name="Murat C."/>
            <person name="Nolan M."/>
            <person name="Ohm R.A."/>
            <person name="Pangilinan J."/>
            <person name="Pereira M.F."/>
            <person name="Perotto S."/>
            <person name="Peter M."/>
            <person name="Pfister S."/>
            <person name="Riley R."/>
            <person name="Sitrit Y."/>
            <person name="Stielow J.B."/>
            <person name="Szollosi G."/>
            <person name="Zifcakova L."/>
            <person name="Stursova M."/>
            <person name="Spatafora J.W."/>
            <person name="Tedersoo L."/>
            <person name="Vaario L.M."/>
            <person name="Yamada A."/>
            <person name="Yan M."/>
            <person name="Wang P."/>
            <person name="Xu J."/>
            <person name="Bruns T."/>
            <person name="Baldrian P."/>
            <person name="Vilgalys R."/>
            <person name="Dunand C."/>
            <person name="Henrissat B."/>
            <person name="Grigoriev I.V."/>
            <person name="Hibbett D."/>
            <person name="Nagy L.G."/>
            <person name="Martin F.M."/>
        </authorList>
    </citation>
    <scope>NUCLEOTIDE SEQUENCE</scope>
    <source>
        <strain evidence="1">P2</strain>
    </source>
</reference>
<accession>A0ACB6ZI55</accession>
<evidence type="ECO:0000313" key="1">
    <source>
        <dbReference type="EMBL" id="KAF9649143.1"/>
    </source>
</evidence>
<sequence length="91" mass="10408">MSYRCGYLRDRVFVGPGHVAPATWSSGVSQRDVYSPTEKRWKGVTWDEFVTREKTRAVMEAFSGTWSVLGTIALAWTSRSRHSIRKQILTI</sequence>
<protein>
    <submittedName>
        <fullName evidence="1">Uncharacterized protein</fullName>
    </submittedName>
</protein>
<organism evidence="1 2">
    <name type="scientific">Thelephora ganbajun</name>
    <name type="common">Ganba fungus</name>
    <dbReference type="NCBI Taxonomy" id="370292"/>
    <lineage>
        <taxon>Eukaryota</taxon>
        <taxon>Fungi</taxon>
        <taxon>Dikarya</taxon>
        <taxon>Basidiomycota</taxon>
        <taxon>Agaricomycotina</taxon>
        <taxon>Agaricomycetes</taxon>
        <taxon>Thelephorales</taxon>
        <taxon>Thelephoraceae</taxon>
        <taxon>Thelephora</taxon>
    </lineage>
</organism>
<evidence type="ECO:0000313" key="2">
    <source>
        <dbReference type="Proteomes" id="UP000886501"/>
    </source>
</evidence>
<dbReference type="EMBL" id="MU118002">
    <property type="protein sequence ID" value="KAF9649143.1"/>
    <property type="molecule type" value="Genomic_DNA"/>
</dbReference>
<name>A0ACB6ZI55_THEGA</name>
<keyword evidence="2" id="KW-1185">Reference proteome</keyword>
<comment type="caution">
    <text evidence="1">The sequence shown here is derived from an EMBL/GenBank/DDBJ whole genome shotgun (WGS) entry which is preliminary data.</text>
</comment>